<feature type="region of interest" description="Disordered" evidence="1">
    <location>
        <begin position="55"/>
        <end position="103"/>
    </location>
</feature>
<feature type="region of interest" description="Disordered" evidence="1">
    <location>
        <begin position="117"/>
        <end position="148"/>
    </location>
</feature>
<dbReference type="Proteomes" id="UP000887581">
    <property type="component" value="Unplaced"/>
</dbReference>
<proteinExistence type="predicted"/>
<dbReference type="AlphaFoldDB" id="A0A915PUK6"/>
<keyword evidence="2" id="KW-1185">Reference proteome</keyword>
<organism evidence="2 3">
    <name type="scientific">Setaria digitata</name>
    <dbReference type="NCBI Taxonomy" id="48799"/>
    <lineage>
        <taxon>Eukaryota</taxon>
        <taxon>Metazoa</taxon>
        <taxon>Ecdysozoa</taxon>
        <taxon>Nematoda</taxon>
        <taxon>Chromadorea</taxon>
        <taxon>Rhabditida</taxon>
        <taxon>Spirurina</taxon>
        <taxon>Spiruromorpha</taxon>
        <taxon>Filarioidea</taxon>
        <taxon>Setariidae</taxon>
        <taxon>Setaria</taxon>
    </lineage>
</organism>
<name>A0A915PUK6_9BILA</name>
<dbReference type="WBParaSite" id="sdigi.contig437.g8314.t1">
    <property type="protein sequence ID" value="sdigi.contig437.g8314.t1"/>
    <property type="gene ID" value="sdigi.contig437.g8314"/>
</dbReference>
<sequence>MKSKVIFVVPLKQTQSTSASLINLRSSCENLTLGITWIRLEADFALTDSARMRGDSQVGQKFKRQIRSETSRRLTLSTDGIDRSASMSSVRDDRRQVPSAQRSIRLTGRTVAWGKHAGCLGRPIGPSPMTGSTEKGIKRAGGRNFRED</sequence>
<accession>A0A915PUK6</accession>
<evidence type="ECO:0000313" key="2">
    <source>
        <dbReference type="Proteomes" id="UP000887581"/>
    </source>
</evidence>
<reference evidence="3" key="1">
    <citation type="submission" date="2022-11" db="UniProtKB">
        <authorList>
            <consortium name="WormBaseParasite"/>
        </authorList>
    </citation>
    <scope>IDENTIFICATION</scope>
</reference>
<protein>
    <submittedName>
        <fullName evidence="3">Uncharacterized protein</fullName>
    </submittedName>
</protein>
<evidence type="ECO:0000256" key="1">
    <source>
        <dbReference type="SAM" id="MobiDB-lite"/>
    </source>
</evidence>
<evidence type="ECO:0000313" key="3">
    <source>
        <dbReference type="WBParaSite" id="sdigi.contig437.g8314.t1"/>
    </source>
</evidence>